<keyword evidence="3" id="KW-0560">Oxidoreductase</keyword>
<comment type="caution">
    <text evidence="8">The sequence shown here is derived from an EMBL/GenBank/DDBJ whole genome shotgun (WGS) entry which is preliminary data.</text>
</comment>
<dbReference type="PRINTS" id="PR00069">
    <property type="entry name" value="ALDKETRDTASE"/>
</dbReference>
<dbReference type="PROSITE" id="PS00063">
    <property type="entry name" value="ALDOKETO_REDUCTASE_3"/>
    <property type="match status" value="1"/>
</dbReference>
<dbReference type="SUPFAM" id="SSF51430">
    <property type="entry name" value="NAD(P)-linked oxidoreductase"/>
    <property type="match status" value="1"/>
</dbReference>
<proteinExistence type="inferred from homology"/>
<dbReference type="GeneID" id="94837516"/>
<dbReference type="OrthoDB" id="416253at2759"/>
<evidence type="ECO:0000256" key="6">
    <source>
        <dbReference type="PIRSR" id="PIRSR000097-3"/>
    </source>
</evidence>
<evidence type="ECO:0000256" key="4">
    <source>
        <dbReference type="PIRSR" id="PIRSR000097-1"/>
    </source>
</evidence>
<dbReference type="Gene3D" id="3.20.20.100">
    <property type="entry name" value="NADP-dependent oxidoreductase domain"/>
    <property type="match status" value="1"/>
</dbReference>
<dbReference type="FunFam" id="3.20.20.100:FF:000015">
    <property type="entry name" value="Oxidoreductase, aldo/keto reductase family"/>
    <property type="match status" value="1"/>
</dbReference>
<dbReference type="VEuPathDB" id="TrichDB:TRFO_22852"/>
<evidence type="ECO:0000256" key="5">
    <source>
        <dbReference type="PIRSR" id="PIRSR000097-2"/>
    </source>
</evidence>
<feature type="binding site" evidence="5">
    <location>
        <position position="107"/>
    </location>
    <ligand>
        <name>substrate</name>
    </ligand>
</feature>
<feature type="domain" description="NADP-dependent oxidoreductase" evidence="7">
    <location>
        <begin position="27"/>
        <end position="257"/>
    </location>
</feature>
<accession>A0A1J4KBI8</accession>
<dbReference type="GO" id="GO:0016616">
    <property type="term" value="F:oxidoreductase activity, acting on the CH-OH group of donors, NAD or NADP as acceptor"/>
    <property type="evidence" value="ECO:0007669"/>
    <property type="project" value="UniProtKB-ARBA"/>
</dbReference>
<dbReference type="PIRSF" id="PIRSF000097">
    <property type="entry name" value="AKR"/>
    <property type="match status" value="1"/>
</dbReference>
<gene>
    <name evidence="8" type="ORF">TRFO_22852</name>
</gene>
<feature type="site" description="Lowers pKa of active site Tyr" evidence="6">
    <location>
        <position position="74"/>
    </location>
</feature>
<dbReference type="Proteomes" id="UP000179807">
    <property type="component" value="Unassembled WGS sequence"/>
</dbReference>
<dbReference type="RefSeq" id="XP_068361723.1">
    <property type="nucleotide sequence ID" value="XM_068502812.1"/>
</dbReference>
<sequence length="282" mass="32096">MEYTTLANGLKMPLSGFGVFQVPPDATCETAVLDAINAGYRLIDTAAAYKNEKEVGNAIKKSGVKREDLFIVTKCWIQDFGYESTKKAFETSLKNLGIEYLDLYLLHQPFGDYYGAWRACEELYESGKVKSIGVSNFYPDRLTDLCLNCRIKPMVNQVEIHPFFQQNDAIEVMKEFNIAPMAWGPLDEGRNNIFTHPVLSEIGKKYGKSCAQVALRWNEQRGVIIIPKSVHKERIIENFNIHDFKLSDEDNEAIAKLDLGHSEICDHRSPTFVKFILSFKIH</sequence>
<protein>
    <submittedName>
        <fullName evidence="8">Aldo/keto reductase family oxidoreductase</fullName>
    </submittedName>
</protein>
<dbReference type="EMBL" id="MLAK01000663">
    <property type="protein sequence ID" value="OHT08587.1"/>
    <property type="molecule type" value="Genomic_DNA"/>
</dbReference>
<comment type="similarity">
    <text evidence="1">Belongs to the aldo/keto reductase family.</text>
</comment>
<reference evidence="8" key="1">
    <citation type="submission" date="2016-10" db="EMBL/GenBank/DDBJ databases">
        <authorList>
            <person name="Benchimol M."/>
            <person name="Almeida L.G."/>
            <person name="Vasconcelos A.T."/>
            <person name="Perreira-Neves A."/>
            <person name="Rosa I.A."/>
            <person name="Tasca T."/>
            <person name="Bogo M.R."/>
            <person name="de Souza W."/>
        </authorList>
    </citation>
    <scope>NUCLEOTIDE SEQUENCE [LARGE SCALE GENOMIC DNA]</scope>
    <source>
        <strain evidence="8">K</strain>
    </source>
</reference>
<dbReference type="PROSITE" id="PS00798">
    <property type="entry name" value="ALDOKETO_REDUCTASE_1"/>
    <property type="match status" value="1"/>
</dbReference>
<dbReference type="CDD" id="cd19133">
    <property type="entry name" value="AKR_AKR5F1"/>
    <property type="match status" value="1"/>
</dbReference>
<feature type="active site" description="Proton donor" evidence="4">
    <location>
        <position position="49"/>
    </location>
</feature>
<dbReference type="Pfam" id="PF00248">
    <property type="entry name" value="Aldo_ket_red"/>
    <property type="match status" value="1"/>
</dbReference>
<name>A0A1J4KBI8_9EUKA</name>
<dbReference type="PANTHER" id="PTHR43827">
    <property type="entry name" value="2,5-DIKETO-D-GLUCONIC ACID REDUCTASE"/>
    <property type="match status" value="1"/>
</dbReference>
<keyword evidence="2" id="KW-0521">NADP</keyword>
<dbReference type="InterPro" id="IPR036812">
    <property type="entry name" value="NAD(P)_OxRdtase_dom_sf"/>
</dbReference>
<dbReference type="AlphaFoldDB" id="A0A1J4KBI8"/>
<evidence type="ECO:0000313" key="8">
    <source>
        <dbReference type="EMBL" id="OHT08587.1"/>
    </source>
</evidence>
<evidence type="ECO:0000256" key="1">
    <source>
        <dbReference type="ARBA" id="ARBA00007905"/>
    </source>
</evidence>
<keyword evidence="9" id="KW-1185">Reference proteome</keyword>
<evidence type="ECO:0000313" key="9">
    <source>
        <dbReference type="Proteomes" id="UP000179807"/>
    </source>
</evidence>
<evidence type="ECO:0000256" key="3">
    <source>
        <dbReference type="ARBA" id="ARBA00023002"/>
    </source>
</evidence>
<evidence type="ECO:0000259" key="7">
    <source>
        <dbReference type="Pfam" id="PF00248"/>
    </source>
</evidence>
<dbReference type="InterPro" id="IPR018170">
    <property type="entry name" value="Aldo/ket_reductase_CS"/>
</dbReference>
<organism evidence="8 9">
    <name type="scientific">Tritrichomonas foetus</name>
    <dbReference type="NCBI Taxonomy" id="1144522"/>
    <lineage>
        <taxon>Eukaryota</taxon>
        <taxon>Metamonada</taxon>
        <taxon>Parabasalia</taxon>
        <taxon>Tritrichomonadida</taxon>
        <taxon>Tritrichomonadidae</taxon>
        <taxon>Tritrichomonas</taxon>
    </lineage>
</organism>
<dbReference type="PANTHER" id="PTHR43827:SF3">
    <property type="entry name" value="NADP-DEPENDENT OXIDOREDUCTASE DOMAIN-CONTAINING PROTEIN"/>
    <property type="match status" value="1"/>
</dbReference>
<dbReference type="InterPro" id="IPR020471">
    <property type="entry name" value="AKR"/>
</dbReference>
<evidence type="ECO:0000256" key="2">
    <source>
        <dbReference type="ARBA" id="ARBA00022857"/>
    </source>
</evidence>
<dbReference type="InterPro" id="IPR023210">
    <property type="entry name" value="NADP_OxRdtase_dom"/>
</dbReference>